<organism evidence="1 2">
    <name type="scientific">Naganishia friedmannii</name>
    <dbReference type="NCBI Taxonomy" id="89922"/>
    <lineage>
        <taxon>Eukaryota</taxon>
        <taxon>Fungi</taxon>
        <taxon>Dikarya</taxon>
        <taxon>Basidiomycota</taxon>
        <taxon>Agaricomycotina</taxon>
        <taxon>Tremellomycetes</taxon>
        <taxon>Filobasidiales</taxon>
        <taxon>Filobasidiaceae</taxon>
        <taxon>Naganishia</taxon>
    </lineage>
</organism>
<proteinExistence type="predicted"/>
<protein>
    <submittedName>
        <fullName evidence="1">Uncharacterized protein</fullName>
    </submittedName>
</protein>
<reference evidence="1" key="1">
    <citation type="submission" date="2023-04" db="EMBL/GenBank/DDBJ databases">
        <title>Draft Genome sequencing of Naganishia species isolated from polar environments using Oxford Nanopore Technology.</title>
        <authorList>
            <person name="Leo P."/>
            <person name="Venkateswaran K."/>
        </authorList>
    </citation>
    <scope>NUCLEOTIDE SEQUENCE</scope>
    <source>
        <strain evidence="1">MNA-CCFEE 5423</strain>
    </source>
</reference>
<sequence>MWTRRVILALNALQQEYIHWPSNEEKQQIKTRFGRNSVFGHCIGIADGSLFPLALKPALRDDYVFFSRKHNYSITTLFTCDDTRRISFMSIGWGGSTYDSRVYKGTDPLANPSHESPEHEGRPREFESERAQNRFIVEDWRTEPRTPSMPYYWSDCDEISPPAKKRNKGPDKKHAKTSKIIEDTVTTADEAMLSKVDKMREEAVQAMKMKNKLAYEKEKDRKQDELRKREVAAREKEVALQVAAARKIQRDEFMRLCRKFPQDWDRAGRLAYGDKITWEELRDDMLAYAEGDPSISTFIDGCRGQLGLN</sequence>
<comment type="caution">
    <text evidence="1">The sequence shown here is derived from an EMBL/GenBank/DDBJ whole genome shotgun (WGS) entry which is preliminary data.</text>
</comment>
<keyword evidence="2" id="KW-1185">Reference proteome</keyword>
<accession>A0ACC2UXF7</accession>
<dbReference type="Proteomes" id="UP001227268">
    <property type="component" value="Unassembled WGS sequence"/>
</dbReference>
<evidence type="ECO:0000313" key="2">
    <source>
        <dbReference type="Proteomes" id="UP001227268"/>
    </source>
</evidence>
<name>A0ACC2UXF7_9TREE</name>
<dbReference type="EMBL" id="JASBWT010000061">
    <property type="protein sequence ID" value="KAJ9091166.1"/>
    <property type="molecule type" value="Genomic_DNA"/>
</dbReference>
<evidence type="ECO:0000313" key="1">
    <source>
        <dbReference type="EMBL" id="KAJ9091166.1"/>
    </source>
</evidence>
<gene>
    <name evidence="1" type="ORF">QFC21_007311</name>
</gene>